<gene>
    <name evidence="1" type="primary">cutC_2</name>
    <name evidence="1" type="ORF">NCTC9128_07990</name>
</gene>
<dbReference type="SUPFAM" id="SSF110395">
    <property type="entry name" value="CutC-like"/>
    <property type="match status" value="1"/>
</dbReference>
<dbReference type="EMBL" id="UAWN01000018">
    <property type="protein sequence ID" value="SQC42556.1"/>
    <property type="molecule type" value="Genomic_DNA"/>
</dbReference>
<dbReference type="InterPro" id="IPR036822">
    <property type="entry name" value="CutC-like_dom_sf"/>
</dbReference>
<dbReference type="Pfam" id="PF03932">
    <property type="entry name" value="CutC"/>
    <property type="match status" value="1"/>
</dbReference>
<dbReference type="Proteomes" id="UP000251088">
    <property type="component" value="Unassembled WGS sequence"/>
</dbReference>
<evidence type="ECO:0000313" key="1">
    <source>
        <dbReference type="EMBL" id="SQC42556.1"/>
    </source>
</evidence>
<dbReference type="Gene3D" id="3.20.20.380">
    <property type="entry name" value="Copper homeostasis (CutC) domain"/>
    <property type="match status" value="1"/>
</dbReference>
<reference evidence="1 2" key="1">
    <citation type="submission" date="2018-06" db="EMBL/GenBank/DDBJ databases">
        <authorList>
            <consortium name="Pathogen Informatics"/>
            <person name="Doyle S."/>
        </authorList>
    </citation>
    <scope>NUCLEOTIDE SEQUENCE [LARGE SCALE GENOMIC DNA]</scope>
    <source>
        <strain evidence="1 2">NCTC9128</strain>
    </source>
</reference>
<dbReference type="AlphaFoldDB" id="A0A2X3EYT4"/>
<accession>A0A2X3EYT4</accession>
<proteinExistence type="predicted"/>
<name>A0A2X3EYT4_KLEPN</name>
<sequence>MAAAGPLAVTFHRAFDLCADPRQAWKTLGRWGLNVS</sequence>
<organism evidence="1 2">
    <name type="scientific">Klebsiella pneumoniae</name>
    <dbReference type="NCBI Taxonomy" id="573"/>
    <lineage>
        <taxon>Bacteria</taxon>
        <taxon>Pseudomonadati</taxon>
        <taxon>Pseudomonadota</taxon>
        <taxon>Gammaproteobacteria</taxon>
        <taxon>Enterobacterales</taxon>
        <taxon>Enterobacteriaceae</taxon>
        <taxon>Klebsiella/Raoultella group</taxon>
        <taxon>Klebsiella</taxon>
        <taxon>Klebsiella pneumoniae complex</taxon>
    </lineage>
</organism>
<dbReference type="InterPro" id="IPR005627">
    <property type="entry name" value="CutC-like"/>
</dbReference>
<evidence type="ECO:0000313" key="2">
    <source>
        <dbReference type="Proteomes" id="UP000251088"/>
    </source>
</evidence>
<protein>
    <submittedName>
        <fullName evidence="1">Cytoplasmic copper homeostasis protein cutC</fullName>
    </submittedName>
</protein>